<keyword evidence="2" id="KW-1185">Reference proteome</keyword>
<dbReference type="EMBL" id="JACHDD010000017">
    <property type="protein sequence ID" value="MBB5428935.1"/>
    <property type="molecule type" value="Genomic_DNA"/>
</dbReference>
<accession>A0A6I1Q9X8</accession>
<dbReference type="Proteomes" id="UP000592780">
    <property type="component" value="Unassembled WGS sequence"/>
</dbReference>
<evidence type="ECO:0000313" key="1">
    <source>
        <dbReference type="EMBL" id="MBB5428935.1"/>
    </source>
</evidence>
<dbReference type="RefSeq" id="WP_018432977.1">
    <property type="nucleotide sequence ID" value="NZ_JACHDD010000017.1"/>
</dbReference>
<reference evidence="1 2" key="1">
    <citation type="submission" date="2020-08" db="EMBL/GenBank/DDBJ databases">
        <title>Genomic Encyclopedia of Type Strains, Phase IV (KMG-V): Genome sequencing to study the core and pangenomes of soil and plant-associated prokaryotes.</title>
        <authorList>
            <person name="Whitman W."/>
        </authorList>
    </citation>
    <scope>NUCLEOTIDE SEQUENCE [LARGE SCALE GENOMIC DNA]</scope>
    <source>
        <strain evidence="1 2">JPY158</strain>
    </source>
</reference>
<sequence length="297" mass="32134">MIRRYFRAAQRNALRFSGSLALLVSLAAGAAIHQNLDNPLPDDAPTVFAPSWLGGPDLSDALDQYGSARGSAKARIVAAWLQKVENDPVIERRIPGGVHALEQMFVDEGKREAVMSSGLARLTPEDRLTYLQLFTHLLDEFVPVNCFGLVDINAAMNRITLAQMSDADAELYLRLVYQVLVSSASGVPVRLPTPQQYSAAVDVLSSEIVIELDADPVNLDRYQSYSAHPESSTPSDVCWTTRVTLHAIERMPEPERDFILMPAIVNTDAASLASPDGTNPAMTPLPSGGGRASPALP</sequence>
<gene>
    <name evidence="1" type="ORF">HDG40_007130</name>
</gene>
<evidence type="ECO:0000313" key="2">
    <source>
        <dbReference type="Proteomes" id="UP000592780"/>
    </source>
</evidence>
<name>A0A6I1Q9X8_PARAM</name>
<proteinExistence type="predicted"/>
<comment type="caution">
    <text evidence="1">The sequence shown here is derived from an EMBL/GenBank/DDBJ whole genome shotgun (WGS) entry which is preliminary data.</text>
</comment>
<organism evidence="1 2">
    <name type="scientific">Paraburkholderia atlantica</name>
    <dbReference type="NCBI Taxonomy" id="2654982"/>
    <lineage>
        <taxon>Bacteria</taxon>
        <taxon>Pseudomonadati</taxon>
        <taxon>Pseudomonadota</taxon>
        <taxon>Betaproteobacteria</taxon>
        <taxon>Burkholderiales</taxon>
        <taxon>Burkholderiaceae</taxon>
        <taxon>Paraburkholderia</taxon>
    </lineage>
</organism>
<dbReference type="OrthoDB" id="9085269at2"/>
<dbReference type="AlphaFoldDB" id="A0A6I1Q9X8"/>
<protein>
    <submittedName>
        <fullName evidence="1">Uncharacterized protein</fullName>
    </submittedName>
</protein>